<gene>
    <name evidence="1" type="ORF">MGAL_10B021461</name>
</gene>
<evidence type="ECO:0000313" key="1">
    <source>
        <dbReference type="EMBL" id="VDI46869.1"/>
    </source>
</evidence>
<dbReference type="Proteomes" id="UP000596742">
    <property type="component" value="Unassembled WGS sequence"/>
</dbReference>
<name>A0A8B6FCE8_MYTGA</name>
<keyword evidence="2" id="KW-1185">Reference proteome</keyword>
<accession>A0A8B6FCE8</accession>
<protein>
    <submittedName>
        <fullName evidence="1">Uncharacterized protein</fullName>
    </submittedName>
</protein>
<sequence length="223" mass="25715">MFSYNILFPKNRTLRDDFIRQQTKMDEYADQAVYGINTVVSELRKQYRSINRDTIKKISMTKDRDVSAKFDLVMLKRGQLIKLLQEKHIKGIDIKSCDMKICQKYQAFDLKYSNRWNMVSNTVLATDTTIVAAGARYLINHLQSNSSPIQPRYLALGAAAFCAIDFVVSGVFGTIEKIELEDNTAELKKINPDIRVKCNIIRDYMVLEAAKIKIEKDDDLDRK</sequence>
<dbReference type="EMBL" id="UYJE01006541">
    <property type="protein sequence ID" value="VDI46869.1"/>
    <property type="molecule type" value="Genomic_DNA"/>
</dbReference>
<comment type="caution">
    <text evidence="1">The sequence shown here is derived from an EMBL/GenBank/DDBJ whole genome shotgun (WGS) entry which is preliminary data.</text>
</comment>
<evidence type="ECO:0000313" key="2">
    <source>
        <dbReference type="Proteomes" id="UP000596742"/>
    </source>
</evidence>
<organism evidence="1 2">
    <name type="scientific">Mytilus galloprovincialis</name>
    <name type="common">Mediterranean mussel</name>
    <dbReference type="NCBI Taxonomy" id="29158"/>
    <lineage>
        <taxon>Eukaryota</taxon>
        <taxon>Metazoa</taxon>
        <taxon>Spiralia</taxon>
        <taxon>Lophotrochozoa</taxon>
        <taxon>Mollusca</taxon>
        <taxon>Bivalvia</taxon>
        <taxon>Autobranchia</taxon>
        <taxon>Pteriomorphia</taxon>
        <taxon>Mytilida</taxon>
        <taxon>Mytiloidea</taxon>
        <taxon>Mytilidae</taxon>
        <taxon>Mytilinae</taxon>
        <taxon>Mytilus</taxon>
    </lineage>
</organism>
<proteinExistence type="predicted"/>
<reference evidence="1" key="1">
    <citation type="submission" date="2018-11" db="EMBL/GenBank/DDBJ databases">
        <authorList>
            <person name="Alioto T."/>
            <person name="Alioto T."/>
        </authorList>
    </citation>
    <scope>NUCLEOTIDE SEQUENCE</scope>
</reference>
<dbReference type="AlphaFoldDB" id="A0A8B6FCE8"/>